<dbReference type="EMBL" id="UINC01059702">
    <property type="protein sequence ID" value="SVB83401.1"/>
    <property type="molecule type" value="Genomic_DNA"/>
</dbReference>
<evidence type="ECO:0008006" key="7">
    <source>
        <dbReference type="Google" id="ProtNLM"/>
    </source>
</evidence>
<feature type="transmembrane region" description="Helical" evidence="5">
    <location>
        <begin position="206"/>
        <end position="229"/>
    </location>
</feature>
<dbReference type="InterPro" id="IPR002033">
    <property type="entry name" value="TatC"/>
</dbReference>
<feature type="transmembrane region" description="Helical" evidence="5">
    <location>
        <begin position="184"/>
        <end position="200"/>
    </location>
</feature>
<evidence type="ECO:0000256" key="5">
    <source>
        <dbReference type="SAM" id="Phobius"/>
    </source>
</evidence>
<dbReference type="NCBIfam" id="TIGR00945">
    <property type="entry name" value="tatC"/>
    <property type="match status" value="1"/>
</dbReference>
<gene>
    <name evidence="6" type="ORF">METZ01_LOCUS236255</name>
</gene>
<dbReference type="AlphaFoldDB" id="A0A382HAB2"/>
<keyword evidence="2 5" id="KW-0812">Transmembrane</keyword>
<dbReference type="PANTHER" id="PTHR30371">
    <property type="entry name" value="SEC-INDEPENDENT PROTEIN TRANSLOCASE PROTEIN TATC"/>
    <property type="match status" value="1"/>
</dbReference>
<protein>
    <recommendedName>
        <fullName evidence="7">Sec-independent protein translocase protein TatC</fullName>
    </recommendedName>
</protein>
<dbReference type="PRINTS" id="PR01840">
    <property type="entry name" value="TATCFAMILY"/>
</dbReference>
<evidence type="ECO:0000256" key="2">
    <source>
        <dbReference type="ARBA" id="ARBA00022692"/>
    </source>
</evidence>
<evidence type="ECO:0000256" key="1">
    <source>
        <dbReference type="ARBA" id="ARBA00004141"/>
    </source>
</evidence>
<keyword evidence="4 5" id="KW-0472">Membrane</keyword>
<dbReference type="Pfam" id="PF00902">
    <property type="entry name" value="TatC"/>
    <property type="match status" value="1"/>
</dbReference>
<dbReference type="GO" id="GO:0033281">
    <property type="term" value="C:TAT protein transport complex"/>
    <property type="evidence" value="ECO:0007669"/>
    <property type="project" value="TreeGrafter"/>
</dbReference>
<dbReference type="HAMAP" id="MF_00902">
    <property type="entry name" value="TatC"/>
    <property type="match status" value="1"/>
</dbReference>
<feature type="transmembrane region" description="Helical" evidence="5">
    <location>
        <begin position="61"/>
        <end position="82"/>
    </location>
</feature>
<feature type="transmembrane region" description="Helical" evidence="5">
    <location>
        <begin position="103"/>
        <end position="127"/>
    </location>
</feature>
<evidence type="ECO:0000313" key="6">
    <source>
        <dbReference type="EMBL" id="SVB83401.1"/>
    </source>
</evidence>
<dbReference type="GO" id="GO:0043953">
    <property type="term" value="P:protein transport by the Tat complex"/>
    <property type="evidence" value="ECO:0007669"/>
    <property type="project" value="TreeGrafter"/>
</dbReference>
<dbReference type="GO" id="GO:0009977">
    <property type="term" value="F:proton motive force dependent protein transmembrane transporter activity"/>
    <property type="evidence" value="ECO:0007669"/>
    <property type="project" value="TreeGrafter"/>
</dbReference>
<organism evidence="6">
    <name type="scientific">marine metagenome</name>
    <dbReference type="NCBI Taxonomy" id="408172"/>
    <lineage>
        <taxon>unclassified sequences</taxon>
        <taxon>metagenomes</taxon>
        <taxon>ecological metagenomes</taxon>
    </lineage>
</organism>
<dbReference type="PANTHER" id="PTHR30371:SF0">
    <property type="entry name" value="SEC-INDEPENDENT PROTEIN TRANSLOCASE PROTEIN TATC, CHLOROPLASTIC-RELATED"/>
    <property type="match status" value="1"/>
</dbReference>
<evidence type="ECO:0000256" key="4">
    <source>
        <dbReference type="ARBA" id="ARBA00023136"/>
    </source>
</evidence>
<name>A0A382HAB2_9ZZZZ</name>
<feature type="transmembrane region" description="Helical" evidence="5">
    <location>
        <begin position="147"/>
        <end position="177"/>
    </location>
</feature>
<dbReference type="PROSITE" id="PS01218">
    <property type="entry name" value="TATC"/>
    <property type="match status" value="1"/>
</dbReference>
<evidence type="ECO:0000256" key="3">
    <source>
        <dbReference type="ARBA" id="ARBA00022989"/>
    </source>
</evidence>
<accession>A0A382HAB2</accession>
<dbReference type="InterPro" id="IPR019820">
    <property type="entry name" value="Sec-indep_translocase_CS"/>
</dbReference>
<sequence length="233" mass="26453">MSFLEHLEELRWRLLKSIIAILFGGSFCFLFIDAIMQFLIAPIHNLSNPPDLQVLKVQGMFMIKWGVALFGGIVVAIPVLTYQIAKFIGPGLHNDEKKVMVPLVFFSYLAFLVGIVFAFYVLIPYSLEFFTSMGIMEVKNNFSINYYFSFITMLLFGSGVIFELPIVVFILSAIGFLTPAFMRHYRRHAIVVIIVLSAFITPPDPISLIFISIPLAFLYEISIGVSWMVNRSK</sequence>
<proteinExistence type="inferred from homology"/>
<reference evidence="6" key="1">
    <citation type="submission" date="2018-05" db="EMBL/GenBank/DDBJ databases">
        <authorList>
            <person name="Lanie J.A."/>
            <person name="Ng W.-L."/>
            <person name="Kazmierczak K.M."/>
            <person name="Andrzejewski T.M."/>
            <person name="Davidsen T.M."/>
            <person name="Wayne K.J."/>
            <person name="Tettelin H."/>
            <person name="Glass J.I."/>
            <person name="Rusch D."/>
            <person name="Podicherti R."/>
            <person name="Tsui H.-C.T."/>
            <person name="Winkler M.E."/>
        </authorList>
    </citation>
    <scope>NUCLEOTIDE SEQUENCE</scope>
</reference>
<comment type="subcellular location">
    <subcellularLocation>
        <location evidence="1">Membrane</location>
        <topology evidence="1">Multi-pass membrane protein</topology>
    </subcellularLocation>
</comment>
<feature type="transmembrane region" description="Helical" evidence="5">
    <location>
        <begin position="20"/>
        <end position="41"/>
    </location>
</feature>
<dbReference type="GO" id="GO:0065002">
    <property type="term" value="P:intracellular protein transmembrane transport"/>
    <property type="evidence" value="ECO:0007669"/>
    <property type="project" value="TreeGrafter"/>
</dbReference>
<keyword evidence="3 5" id="KW-1133">Transmembrane helix</keyword>